<dbReference type="RefSeq" id="WP_191124064.1">
    <property type="nucleotide sequence ID" value="NZ_JACXWY010000005.1"/>
</dbReference>
<dbReference type="InterPro" id="IPR025586">
    <property type="entry name" value="PcfJ"/>
</dbReference>
<dbReference type="EMBL" id="JACXWY010000005">
    <property type="protein sequence ID" value="MBD3845973.1"/>
    <property type="molecule type" value="Genomic_DNA"/>
</dbReference>
<dbReference type="AlphaFoldDB" id="A0A927E724"/>
<evidence type="ECO:0000313" key="1">
    <source>
        <dbReference type="EMBL" id="MBD3845973.1"/>
    </source>
</evidence>
<protein>
    <submittedName>
        <fullName evidence="1">PcfJ domain-containing protein</fullName>
    </submittedName>
</protein>
<dbReference type="Pfam" id="PF14284">
    <property type="entry name" value="PcfJ"/>
    <property type="match status" value="1"/>
</dbReference>
<evidence type="ECO:0000313" key="2">
    <source>
        <dbReference type="Proteomes" id="UP000619295"/>
    </source>
</evidence>
<sequence>MTEALSSQFGTGHHHFSKMPFPTIGDLPWQREQINRIVGLFRDTHLEARAVLMARSHRHAADLILQAPAIVVMVSGDHKVNWEKRLIAKTLHFAEEVRRPRDIMISLELAPALRALTATALISSDKNTLLALSRLNPSTLAQAIPAPEGQSLWLMACRSWRERMERAGAPADLLFDWMAASVSRSAAFTQWREVADLALHLRGRFVTRWSWEKAYSEAEAWHRELAKNKQNASFFRSHGREFDEPLDYGDLPIEEQVLGHHIVALRSGEDLYEDGRAMHHCVSSYAGEVISGRSRIFSIRFGEKRVATVELKQAKKRWTIEQLKGPCNRPVIPAIESVAKDFVALCNQPPQSKVIG</sequence>
<keyword evidence="2" id="KW-1185">Reference proteome</keyword>
<proteinExistence type="predicted"/>
<organism evidence="1 2">
    <name type="scientific">Bosea spartocytisi</name>
    <dbReference type="NCBI Taxonomy" id="2773451"/>
    <lineage>
        <taxon>Bacteria</taxon>
        <taxon>Pseudomonadati</taxon>
        <taxon>Pseudomonadota</taxon>
        <taxon>Alphaproteobacteria</taxon>
        <taxon>Hyphomicrobiales</taxon>
        <taxon>Boseaceae</taxon>
        <taxon>Bosea</taxon>
    </lineage>
</organism>
<gene>
    <name evidence="1" type="ORF">IED13_09710</name>
</gene>
<dbReference type="Proteomes" id="UP000619295">
    <property type="component" value="Unassembled WGS sequence"/>
</dbReference>
<accession>A0A927E724</accession>
<reference evidence="1" key="1">
    <citation type="submission" date="2020-09" db="EMBL/GenBank/DDBJ databases">
        <title>Bosea spartocytisi sp. nov. a root nodule endophyte of Spartocytisus supranubius in the high mountain ecosystem fo the Teide National Park (Canary Islands, Spain).</title>
        <authorList>
            <person name="Pulido-Suarez L."/>
            <person name="Peix A."/>
            <person name="Igual J.M."/>
            <person name="Socas-Perez N."/>
            <person name="Velazquez E."/>
            <person name="Flores-Felix J.D."/>
            <person name="Leon-Barrios M."/>
        </authorList>
    </citation>
    <scope>NUCLEOTIDE SEQUENCE</scope>
    <source>
        <strain evidence="1">SSUT16</strain>
    </source>
</reference>
<name>A0A927E724_9HYPH</name>
<comment type="caution">
    <text evidence="1">The sequence shown here is derived from an EMBL/GenBank/DDBJ whole genome shotgun (WGS) entry which is preliminary data.</text>
</comment>